<evidence type="ECO:0000313" key="5">
    <source>
        <dbReference type="EMBL" id="KAK7055711.1"/>
    </source>
</evidence>
<evidence type="ECO:0000313" key="6">
    <source>
        <dbReference type="Proteomes" id="UP001362999"/>
    </source>
</evidence>
<gene>
    <name evidence="5" type="ORF">R3P38DRAFT_2848631</name>
</gene>
<dbReference type="Pfam" id="PF10250">
    <property type="entry name" value="O-FucT"/>
    <property type="match status" value="1"/>
</dbReference>
<protein>
    <submittedName>
        <fullName evidence="5">Uncharacterized protein</fullName>
    </submittedName>
</protein>
<name>A0AAW0DX07_9AGAR</name>
<dbReference type="EMBL" id="JAWWNJ010000005">
    <property type="protein sequence ID" value="KAK7055711.1"/>
    <property type="molecule type" value="Genomic_DNA"/>
</dbReference>
<dbReference type="GO" id="GO:0006004">
    <property type="term" value="P:fucose metabolic process"/>
    <property type="evidence" value="ECO:0007669"/>
    <property type="project" value="UniProtKB-KW"/>
</dbReference>
<keyword evidence="4" id="KW-0472">Membrane</keyword>
<sequence length="534" mass="60247">MSLWNPPWNTVRKPTSSSNYTYELLPSSSGPEYQSTSSGGSFSHVPRASRLWWPRKVSLRHRGVILTFIVFLAACAAGIVILVWKFSSPTRPTPTSTHDFPPPPTLPADVAGTDVTAAPPEGQARPPPLYEAYHERERHFPQHNLSLPDPEGSHAKYLWADNHGSHFGWGNYMQEMLLNAYLAFAAHRAYVFDNYTWEREGSEISSWNGHSIPARIPLSAFLSGHIVGEHKREDDIPRAVSREYYLSVCPKSERVVIDTRTVQDTLPGDATVHQIVDAWVEKLDQIDARCVELARSSPALFSYDITNTNRVLDVFPALSASPILSDFSWSPLILGEFYANIRYFESRSDSPDDAPILTESSFAPLPGLLAVHIRRGDYETWCTDAYLHSMSFIGFNSFPELPDKYVIPEVDKTHSTADITRKRCLPTIPEIVEKILAVNAPHVTRLYIMTNAKREWLAELKDALREKHEWVDGMGTSRDLELSWEGRFVSEAVDMYVGQRAERFIGNGFSSMTSNVVTLRMHNPALSPSDTHFW</sequence>
<accession>A0AAW0DX07</accession>
<organism evidence="5 6">
    <name type="scientific">Favolaschia claudopus</name>
    <dbReference type="NCBI Taxonomy" id="2862362"/>
    <lineage>
        <taxon>Eukaryota</taxon>
        <taxon>Fungi</taxon>
        <taxon>Dikarya</taxon>
        <taxon>Basidiomycota</taxon>
        <taxon>Agaricomycotina</taxon>
        <taxon>Agaricomycetes</taxon>
        <taxon>Agaricomycetidae</taxon>
        <taxon>Agaricales</taxon>
        <taxon>Marasmiineae</taxon>
        <taxon>Mycenaceae</taxon>
        <taxon>Favolaschia</taxon>
    </lineage>
</organism>
<dbReference type="InterPro" id="IPR019378">
    <property type="entry name" value="GDP-Fuc_O-FucTrfase"/>
</dbReference>
<dbReference type="AlphaFoldDB" id="A0AAW0DX07"/>
<evidence type="ECO:0000256" key="2">
    <source>
        <dbReference type="ARBA" id="ARBA00023253"/>
    </source>
</evidence>
<evidence type="ECO:0000256" key="1">
    <source>
        <dbReference type="ARBA" id="ARBA00022679"/>
    </source>
</evidence>
<evidence type="ECO:0000256" key="3">
    <source>
        <dbReference type="ARBA" id="ARBA00023277"/>
    </source>
</evidence>
<evidence type="ECO:0000256" key="4">
    <source>
        <dbReference type="SAM" id="Phobius"/>
    </source>
</evidence>
<keyword evidence="4" id="KW-0812">Transmembrane</keyword>
<keyword evidence="6" id="KW-1185">Reference proteome</keyword>
<keyword evidence="4" id="KW-1133">Transmembrane helix</keyword>
<dbReference type="GO" id="GO:0016740">
    <property type="term" value="F:transferase activity"/>
    <property type="evidence" value="ECO:0007669"/>
    <property type="project" value="UniProtKB-KW"/>
</dbReference>
<dbReference type="CDD" id="cd11296">
    <property type="entry name" value="O-FucT_like"/>
    <property type="match status" value="1"/>
</dbReference>
<proteinExistence type="predicted"/>
<keyword evidence="1" id="KW-0808">Transferase</keyword>
<reference evidence="5 6" key="1">
    <citation type="journal article" date="2024" name="J Genomics">
        <title>Draft genome sequencing and assembly of Favolaschia claudopus CIRM-BRFM 2984 isolated from oak limbs.</title>
        <authorList>
            <person name="Navarro D."/>
            <person name="Drula E."/>
            <person name="Chaduli D."/>
            <person name="Cazenave R."/>
            <person name="Ahrendt S."/>
            <person name="Wang J."/>
            <person name="Lipzen A."/>
            <person name="Daum C."/>
            <person name="Barry K."/>
            <person name="Grigoriev I.V."/>
            <person name="Favel A."/>
            <person name="Rosso M.N."/>
            <person name="Martin F."/>
        </authorList>
    </citation>
    <scope>NUCLEOTIDE SEQUENCE [LARGE SCALE GENOMIC DNA]</scope>
    <source>
        <strain evidence="5 6">CIRM-BRFM 2984</strain>
    </source>
</reference>
<keyword evidence="2" id="KW-0294">Fucose metabolism</keyword>
<dbReference type="Gene3D" id="3.40.50.11350">
    <property type="match status" value="1"/>
</dbReference>
<feature type="transmembrane region" description="Helical" evidence="4">
    <location>
        <begin position="64"/>
        <end position="84"/>
    </location>
</feature>
<comment type="caution">
    <text evidence="5">The sequence shown here is derived from an EMBL/GenBank/DDBJ whole genome shotgun (WGS) entry which is preliminary data.</text>
</comment>
<dbReference type="Proteomes" id="UP001362999">
    <property type="component" value="Unassembled WGS sequence"/>
</dbReference>
<keyword evidence="3" id="KW-0119">Carbohydrate metabolism</keyword>